<accession>A0A7H2BI47</accession>
<feature type="transmembrane region" description="Helical" evidence="1">
    <location>
        <begin position="12"/>
        <end position="33"/>
    </location>
</feature>
<dbReference type="AlphaFoldDB" id="A0A7H2BI47"/>
<protein>
    <recommendedName>
        <fullName evidence="4">Integral membrane protein</fullName>
    </recommendedName>
</protein>
<keyword evidence="1" id="KW-0472">Membrane</keyword>
<proteinExistence type="predicted"/>
<dbReference type="RefSeq" id="WP_068167949.1">
    <property type="nucleotide sequence ID" value="NZ_CP061538.1"/>
</dbReference>
<name>A0A7H2BI47_9MICC</name>
<dbReference type="Proteomes" id="UP000516421">
    <property type="component" value="Chromosome"/>
</dbReference>
<keyword evidence="3" id="KW-1185">Reference proteome</keyword>
<evidence type="ECO:0000313" key="2">
    <source>
        <dbReference type="EMBL" id="QNV39343.1"/>
    </source>
</evidence>
<reference evidence="2 3" key="1">
    <citation type="submission" date="2020-09" db="EMBL/GenBank/DDBJ databases">
        <title>Investigation of environmental microbe.</title>
        <authorList>
            <person name="Ou Y."/>
            <person name="Kang Q."/>
        </authorList>
    </citation>
    <scope>NUCLEOTIDE SEQUENCE [LARGE SCALE GENOMIC DNA]</scope>
    <source>
        <strain evidence="2 3">KJZ-9</strain>
    </source>
</reference>
<organism evidence="2 3">
    <name type="scientific">Rothia amarae</name>
    <dbReference type="NCBI Taxonomy" id="169480"/>
    <lineage>
        <taxon>Bacteria</taxon>
        <taxon>Bacillati</taxon>
        <taxon>Actinomycetota</taxon>
        <taxon>Actinomycetes</taxon>
        <taxon>Micrococcales</taxon>
        <taxon>Micrococcaceae</taxon>
        <taxon>Rothia</taxon>
    </lineage>
</organism>
<dbReference type="KEGG" id="rama:IDM48_08030"/>
<sequence length="142" mass="15579">MMNQSPTAKNSGFGRLLIVIYWIFSLSAGARALYQILRKFDQAPLSISLSLVSAIIYLVATIFLAKKDAVSWNIAVGALSIELLGVLGVGIFSYMRPDLFPLASVWSHFGAGYGYVPLVLPIIGLWWLFHTRQASTSRAVSK</sequence>
<dbReference type="EMBL" id="CP061538">
    <property type="protein sequence ID" value="QNV39343.1"/>
    <property type="molecule type" value="Genomic_DNA"/>
</dbReference>
<gene>
    <name evidence="2" type="ORF">IDM48_08030</name>
</gene>
<feature type="transmembrane region" description="Helical" evidence="1">
    <location>
        <begin position="45"/>
        <end position="65"/>
    </location>
</feature>
<evidence type="ECO:0000256" key="1">
    <source>
        <dbReference type="SAM" id="Phobius"/>
    </source>
</evidence>
<keyword evidence="1" id="KW-1133">Transmembrane helix</keyword>
<keyword evidence="1" id="KW-0812">Transmembrane</keyword>
<feature type="transmembrane region" description="Helical" evidence="1">
    <location>
        <begin position="106"/>
        <end position="129"/>
    </location>
</feature>
<feature type="transmembrane region" description="Helical" evidence="1">
    <location>
        <begin position="72"/>
        <end position="94"/>
    </location>
</feature>
<evidence type="ECO:0008006" key="4">
    <source>
        <dbReference type="Google" id="ProtNLM"/>
    </source>
</evidence>
<evidence type="ECO:0000313" key="3">
    <source>
        <dbReference type="Proteomes" id="UP000516421"/>
    </source>
</evidence>